<dbReference type="GO" id="GO:0005737">
    <property type="term" value="C:cytoplasm"/>
    <property type="evidence" value="ECO:0007669"/>
    <property type="project" value="TreeGrafter"/>
</dbReference>
<accession>A0A3D9FHM1</accession>
<dbReference type="GO" id="GO:0009228">
    <property type="term" value="P:thiamine biosynthetic process"/>
    <property type="evidence" value="ECO:0007669"/>
    <property type="project" value="UniProtKB-KW"/>
</dbReference>
<dbReference type="RefSeq" id="WP_116237287.1">
    <property type="nucleotide sequence ID" value="NZ_QRDP01000004.1"/>
</dbReference>
<dbReference type="PANTHER" id="PTHR20857:SF23">
    <property type="entry name" value="THIAMINE BIOSYNTHETIC BIFUNCTIONAL ENZYME"/>
    <property type="match status" value="1"/>
</dbReference>
<dbReference type="CDD" id="cd00564">
    <property type="entry name" value="TMP_TenI"/>
    <property type="match status" value="1"/>
</dbReference>
<evidence type="ECO:0000313" key="4">
    <source>
        <dbReference type="EMBL" id="RED17077.1"/>
    </source>
</evidence>
<dbReference type="PANTHER" id="PTHR20857">
    <property type="entry name" value="THIAMINE-PHOSPHATE PYROPHOSPHORYLASE"/>
    <property type="match status" value="1"/>
</dbReference>
<reference evidence="4 5" key="1">
    <citation type="submission" date="2018-07" db="EMBL/GenBank/DDBJ databases">
        <title>Genomic Encyclopedia of Type Strains, Phase IV (KMG-IV): sequencing the most valuable type-strain genomes for metagenomic binning, comparative biology and taxonomic classification.</title>
        <authorList>
            <person name="Goeker M."/>
        </authorList>
    </citation>
    <scope>NUCLEOTIDE SEQUENCE [LARGE SCALE GENOMIC DNA]</scope>
    <source>
        <strain evidence="4 5">DSM 26725</strain>
    </source>
</reference>
<dbReference type="GO" id="GO:0004789">
    <property type="term" value="F:thiamine-phosphate diphosphorylase activity"/>
    <property type="evidence" value="ECO:0007669"/>
    <property type="project" value="TreeGrafter"/>
</dbReference>
<dbReference type="Pfam" id="PF02581">
    <property type="entry name" value="TMP-TENI"/>
    <property type="match status" value="1"/>
</dbReference>
<name>A0A3D9FHM1_9SPHN</name>
<sequence>MTDERQGEQLWAALGALPRGSGVIVRHYSLDCPARRTLIARIRKIARARRLALVVAGSAQGANAARADGFHTRSPHIGPRALLRTAAVHSLTELRAAERIGADLIFLSPAFATESHPGTRPLSHMRFSRLVRETPIPVIALGGMNARRARALRRFGIYGWAGIGALTPKPCQEDR</sequence>
<dbReference type="AlphaFoldDB" id="A0A3D9FHM1"/>
<dbReference type="EMBL" id="QRDP01000004">
    <property type="protein sequence ID" value="RED17077.1"/>
    <property type="molecule type" value="Genomic_DNA"/>
</dbReference>
<keyword evidence="2" id="KW-0784">Thiamine biosynthesis</keyword>
<organism evidence="4 5">
    <name type="scientific">Parasphingopyxis lamellibrachiae</name>
    <dbReference type="NCBI Taxonomy" id="680125"/>
    <lineage>
        <taxon>Bacteria</taxon>
        <taxon>Pseudomonadati</taxon>
        <taxon>Pseudomonadota</taxon>
        <taxon>Alphaproteobacteria</taxon>
        <taxon>Sphingomonadales</taxon>
        <taxon>Sphingomonadaceae</taxon>
        <taxon>Parasphingopyxis</taxon>
    </lineage>
</organism>
<dbReference type="OrthoDB" id="8446047at2"/>
<dbReference type="InterPro" id="IPR022998">
    <property type="entry name" value="ThiamineP_synth_TenI"/>
</dbReference>
<evidence type="ECO:0000313" key="5">
    <source>
        <dbReference type="Proteomes" id="UP000256310"/>
    </source>
</evidence>
<dbReference type="Gene3D" id="3.20.20.70">
    <property type="entry name" value="Aldolase class I"/>
    <property type="match status" value="1"/>
</dbReference>
<dbReference type="Proteomes" id="UP000256310">
    <property type="component" value="Unassembled WGS sequence"/>
</dbReference>
<dbReference type="SUPFAM" id="SSF51391">
    <property type="entry name" value="Thiamin phosphate synthase"/>
    <property type="match status" value="1"/>
</dbReference>
<evidence type="ECO:0000259" key="3">
    <source>
        <dbReference type="Pfam" id="PF02581"/>
    </source>
</evidence>
<comment type="caution">
    <text evidence="4">The sequence shown here is derived from an EMBL/GenBank/DDBJ whole genome shotgun (WGS) entry which is preliminary data.</text>
</comment>
<proteinExistence type="predicted"/>
<dbReference type="InterPro" id="IPR013785">
    <property type="entry name" value="Aldolase_TIM"/>
</dbReference>
<comment type="pathway">
    <text evidence="1">Cofactor biosynthesis; thiamine diphosphate biosynthesis.</text>
</comment>
<feature type="domain" description="Thiamine phosphate synthase/TenI" evidence="3">
    <location>
        <begin position="21"/>
        <end position="165"/>
    </location>
</feature>
<dbReference type="InterPro" id="IPR036206">
    <property type="entry name" value="ThiamineP_synth_sf"/>
</dbReference>
<evidence type="ECO:0000256" key="2">
    <source>
        <dbReference type="ARBA" id="ARBA00022977"/>
    </source>
</evidence>
<protein>
    <submittedName>
        <fullName evidence="4">Thiamine-phosphate pyrophosphorylase</fullName>
    </submittedName>
</protein>
<evidence type="ECO:0000256" key="1">
    <source>
        <dbReference type="ARBA" id="ARBA00004948"/>
    </source>
</evidence>
<gene>
    <name evidence="4" type="ORF">DFR46_2112</name>
</gene>
<keyword evidence="5" id="KW-1185">Reference proteome</keyword>